<gene>
    <name evidence="2" type="ORF">O181_127668</name>
</gene>
<proteinExistence type="predicted"/>
<organism evidence="2 3">
    <name type="scientific">Austropuccinia psidii MF-1</name>
    <dbReference type="NCBI Taxonomy" id="1389203"/>
    <lineage>
        <taxon>Eukaryota</taxon>
        <taxon>Fungi</taxon>
        <taxon>Dikarya</taxon>
        <taxon>Basidiomycota</taxon>
        <taxon>Pucciniomycotina</taxon>
        <taxon>Pucciniomycetes</taxon>
        <taxon>Pucciniales</taxon>
        <taxon>Sphaerophragmiaceae</taxon>
        <taxon>Austropuccinia</taxon>
    </lineage>
</organism>
<dbReference type="EMBL" id="AVOT02128725">
    <property type="protein sequence ID" value="MBW0587953.1"/>
    <property type="molecule type" value="Genomic_DNA"/>
</dbReference>
<dbReference type="InterPro" id="IPR025337">
    <property type="entry name" value="Questin_oxidase-like"/>
</dbReference>
<dbReference type="GO" id="GO:0016491">
    <property type="term" value="F:oxidoreductase activity"/>
    <property type="evidence" value="ECO:0007669"/>
    <property type="project" value="UniProtKB-KW"/>
</dbReference>
<evidence type="ECO:0000313" key="3">
    <source>
        <dbReference type="Proteomes" id="UP000765509"/>
    </source>
</evidence>
<name>A0A9Q3KTJ9_9BASI</name>
<keyword evidence="1" id="KW-0560">Oxidoreductase</keyword>
<dbReference type="Proteomes" id="UP000765509">
    <property type="component" value="Unassembled WGS sequence"/>
</dbReference>
<comment type="caution">
    <text evidence="2">The sequence shown here is derived from an EMBL/GenBank/DDBJ whole genome shotgun (WGS) entry which is preliminary data.</text>
</comment>
<dbReference type="AlphaFoldDB" id="A0A9Q3KTJ9"/>
<dbReference type="Pfam" id="PF14027">
    <property type="entry name" value="Questin_oxidase"/>
    <property type="match status" value="1"/>
</dbReference>
<dbReference type="OrthoDB" id="10004862at2759"/>
<accession>A0A9Q3KTJ9</accession>
<evidence type="ECO:0000256" key="1">
    <source>
        <dbReference type="ARBA" id="ARBA00023002"/>
    </source>
</evidence>
<keyword evidence="3" id="KW-1185">Reference proteome</keyword>
<sequence>MRSRRKAQSEQWKIIHWGYGLEFKIDHIVAEGLAQKAAVSAFAGLNSFEIEHSKQSIEPPSNGAHQIPHPSWLDWESPAVHKTFKPKKGLTGFDILSKIAHDPALEFRNGRIEKILEAFQKSAKNEKTCLLD</sequence>
<protein>
    <submittedName>
        <fullName evidence="2">Uncharacterized protein</fullName>
    </submittedName>
</protein>
<evidence type="ECO:0000313" key="2">
    <source>
        <dbReference type="EMBL" id="MBW0587953.1"/>
    </source>
</evidence>
<reference evidence="2" key="1">
    <citation type="submission" date="2021-03" db="EMBL/GenBank/DDBJ databases">
        <title>Draft genome sequence of rust myrtle Austropuccinia psidii MF-1, a brazilian biotype.</title>
        <authorList>
            <person name="Quecine M.C."/>
            <person name="Pachon D.M.R."/>
            <person name="Bonatelli M.L."/>
            <person name="Correr F.H."/>
            <person name="Franceschini L.M."/>
            <person name="Leite T.F."/>
            <person name="Margarido G.R.A."/>
            <person name="Almeida C.A."/>
            <person name="Ferrarezi J.A."/>
            <person name="Labate C.A."/>
        </authorList>
    </citation>
    <scope>NUCLEOTIDE SEQUENCE</scope>
    <source>
        <strain evidence="2">MF-1</strain>
    </source>
</reference>